<dbReference type="Proteomes" id="UP000091914">
    <property type="component" value="Unassembled WGS sequence"/>
</dbReference>
<dbReference type="EMBL" id="LZSX01000090">
    <property type="protein sequence ID" value="OBB79881.1"/>
    <property type="molecule type" value="Genomic_DNA"/>
</dbReference>
<comment type="caution">
    <text evidence="1">The sequence shown here is derived from an EMBL/GenBank/DDBJ whole genome shotgun (WGS) entry which is preliminary data.</text>
</comment>
<name>A0A1A0V9L6_9MYCO</name>
<organism evidence="1 2">
    <name type="scientific">Mycobacterium colombiense</name>
    <dbReference type="NCBI Taxonomy" id="339268"/>
    <lineage>
        <taxon>Bacteria</taxon>
        <taxon>Bacillati</taxon>
        <taxon>Actinomycetota</taxon>
        <taxon>Actinomycetes</taxon>
        <taxon>Mycobacteriales</taxon>
        <taxon>Mycobacteriaceae</taxon>
        <taxon>Mycobacterium</taxon>
        <taxon>Mycobacterium avium complex (MAC)</taxon>
    </lineage>
</organism>
<dbReference type="AlphaFoldDB" id="A0A1A0V9L6"/>
<sequence>MPRAGPRRYDLAVYRHLDLAGLWVVLDLAVLEVRHEQITDGVLVADRDAQRTCRTVISVTEGVPPGSRGVFQASRILPRMIYAGVPALVVLGGDYAALELLEHQTAVPCPGATAARPTTAARRYAIVLMGFLWRLPVVSRSS</sequence>
<gene>
    <name evidence="1" type="ORF">A5760_20285</name>
</gene>
<proteinExistence type="predicted"/>
<evidence type="ECO:0000313" key="1">
    <source>
        <dbReference type="EMBL" id="OBB79881.1"/>
    </source>
</evidence>
<protein>
    <submittedName>
        <fullName evidence="1">Uncharacterized protein</fullName>
    </submittedName>
</protein>
<accession>A0A1A0V9L6</accession>
<reference evidence="1 2" key="1">
    <citation type="submission" date="2016-06" db="EMBL/GenBank/DDBJ databases">
        <authorList>
            <person name="Kjaerup R.B."/>
            <person name="Dalgaard T.S."/>
            <person name="Juul-Madsen H.R."/>
        </authorList>
    </citation>
    <scope>NUCLEOTIDE SEQUENCE [LARGE SCALE GENOMIC DNA]</scope>
    <source>
        <strain evidence="1 2">852002-51834_SCH5396731</strain>
    </source>
</reference>
<evidence type="ECO:0000313" key="2">
    <source>
        <dbReference type="Proteomes" id="UP000091914"/>
    </source>
</evidence>